<organism evidence="1 2">
    <name type="scientific">Uruburuella testudinis</name>
    <dbReference type="NCBI Taxonomy" id="1282863"/>
    <lineage>
        <taxon>Bacteria</taxon>
        <taxon>Pseudomonadati</taxon>
        <taxon>Pseudomonadota</taxon>
        <taxon>Betaproteobacteria</taxon>
        <taxon>Neisseriales</taxon>
        <taxon>Neisseriaceae</taxon>
        <taxon>Uruburuella</taxon>
    </lineage>
</organism>
<dbReference type="Proteomes" id="UP000829817">
    <property type="component" value="Chromosome"/>
</dbReference>
<evidence type="ECO:0000313" key="1">
    <source>
        <dbReference type="EMBL" id="UOO81252.1"/>
    </source>
</evidence>
<keyword evidence="2" id="KW-1185">Reference proteome</keyword>
<evidence type="ECO:0000313" key="2">
    <source>
        <dbReference type="Proteomes" id="UP000829817"/>
    </source>
</evidence>
<dbReference type="RefSeq" id="WP_244784316.1">
    <property type="nucleotide sequence ID" value="NZ_CP091508.1"/>
</dbReference>
<accession>A0ABY4DUF7</accession>
<name>A0ABY4DUF7_9NEIS</name>
<proteinExistence type="predicted"/>
<sequence length="94" mass="10533">MAHANPYEPGQVETLEKARNELVKLVAMVNQLIANQQLIQRDDDCLAACAVVPHTLSDEVVRMDRPFGVARRLCGKVLSKGWVVTDLRQPHVCR</sequence>
<dbReference type="EMBL" id="CP091508">
    <property type="protein sequence ID" value="UOO81252.1"/>
    <property type="molecule type" value="Genomic_DNA"/>
</dbReference>
<gene>
    <name evidence="1" type="ORF">LVJ83_09800</name>
</gene>
<protein>
    <submittedName>
        <fullName evidence="1">Uncharacterized protein</fullName>
    </submittedName>
</protein>
<reference evidence="1 2" key="1">
    <citation type="journal article" date="2022" name="Res Sq">
        <title>Evolution of multicellular longitudinally dividing oral cavity symbionts (Neisseriaceae).</title>
        <authorList>
            <person name="Nyongesa S."/>
            <person name="Weber P."/>
            <person name="Bernet E."/>
            <person name="Pullido F."/>
            <person name="Nieckarz M."/>
            <person name="Delaby M."/>
            <person name="Nieves C."/>
            <person name="Viehboeck T."/>
            <person name="Krause N."/>
            <person name="Rivera-Millot A."/>
            <person name="Nakamura A."/>
            <person name="Vischer N."/>
            <person name="VanNieuwenhze M."/>
            <person name="Brun Y."/>
            <person name="Cava F."/>
            <person name="Bulgheresi S."/>
            <person name="Veyrier F."/>
        </authorList>
    </citation>
    <scope>NUCLEOTIDE SEQUENCE [LARGE SCALE GENOMIC DNA]</scope>
    <source>
        <strain evidence="1 2">CCUG 63373m</strain>
    </source>
</reference>